<feature type="compositionally biased region" description="Basic and acidic residues" evidence="1">
    <location>
        <begin position="264"/>
        <end position="276"/>
    </location>
</feature>
<evidence type="ECO:0000313" key="2">
    <source>
        <dbReference type="EMBL" id="KAF9439559.1"/>
    </source>
</evidence>
<protein>
    <submittedName>
        <fullName evidence="2">Uncharacterized protein</fullName>
    </submittedName>
</protein>
<feature type="region of interest" description="Disordered" evidence="1">
    <location>
        <begin position="264"/>
        <end position="289"/>
    </location>
</feature>
<sequence>MVVTPCPAPIAAVQPGRSDPPFPVTHVLPAEDGSPLPSPPPMPVVGGSPSPPALGVEGSPSPLPIPHFRCHHSLLSPALDIHMSSLPPVAPAELFLSDGEIESSPGPVAIPPPTKRRRGGPSLHSAVKIPRSMQLQDAASKAHKKVILKLPSSAGAVVPSTQTASVPQPMLVSNPAPNPVLGPEAVPDAAPVSKPKAVHKEQAKVHNNKEFVRLHRIAALAPILSGAQHLFAVPSPEALGPLSSELPPCMSCLFQHKQCDKRHSQADELDQQKLTKEPPSLRGSLTALA</sequence>
<dbReference type="EMBL" id="MU153958">
    <property type="protein sequence ID" value="KAF9439559.1"/>
    <property type="molecule type" value="Genomic_DNA"/>
</dbReference>
<feature type="compositionally biased region" description="Low complexity" evidence="1">
    <location>
        <begin position="44"/>
        <end position="56"/>
    </location>
</feature>
<comment type="caution">
    <text evidence="2">The sequence shown here is derived from an EMBL/GenBank/DDBJ whole genome shotgun (WGS) entry which is preliminary data.</text>
</comment>
<feature type="region of interest" description="Disordered" evidence="1">
    <location>
        <begin position="102"/>
        <end position="126"/>
    </location>
</feature>
<reference evidence="2" key="1">
    <citation type="submission" date="2020-11" db="EMBL/GenBank/DDBJ databases">
        <authorList>
            <consortium name="DOE Joint Genome Institute"/>
            <person name="Ahrendt S."/>
            <person name="Riley R."/>
            <person name="Andreopoulos W."/>
            <person name="Labutti K."/>
            <person name="Pangilinan J."/>
            <person name="Ruiz-Duenas F.J."/>
            <person name="Barrasa J.M."/>
            <person name="Sanchez-Garcia M."/>
            <person name="Camarero S."/>
            <person name="Miyauchi S."/>
            <person name="Serrano A."/>
            <person name="Linde D."/>
            <person name="Babiker R."/>
            <person name="Drula E."/>
            <person name="Ayuso-Fernandez I."/>
            <person name="Pacheco R."/>
            <person name="Padilla G."/>
            <person name="Ferreira P."/>
            <person name="Barriuso J."/>
            <person name="Kellner H."/>
            <person name="Castanera R."/>
            <person name="Alfaro M."/>
            <person name="Ramirez L."/>
            <person name="Pisabarro A.G."/>
            <person name="Kuo A."/>
            <person name="Tritt A."/>
            <person name="Lipzen A."/>
            <person name="He G."/>
            <person name="Yan M."/>
            <person name="Ng V."/>
            <person name="Cullen D."/>
            <person name="Martin F."/>
            <person name="Rosso M.-N."/>
            <person name="Henrissat B."/>
            <person name="Hibbett D."/>
            <person name="Martinez A.T."/>
            <person name="Grigoriev I.V."/>
        </authorList>
    </citation>
    <scope>NUCLEOTIDE SEQUENCE</scope>
    <source>
        <strain evidence="2">MF-IS2</strain>
    </source>
</reference>
<evidence type="ECO:0000313" key="3">
    <source>
        <dbReference type="Proteomes" id="UP000807342"/>
    </source>
</evidence>
<accession>A0A9P5WX94</accession>
<gene>
    <name evidence="2" type="ORF">P691DRAFT_769423</name>
</gene>
<name>A0A9P5WX94_9AGAR</name>
<dbReference type="Proteomes" id="UP000807342">
    <property type="component" value="Unassembled WGS sequence"/>
</dbReference>
<evidence type="ECO:0000256" key="1">
    <source>
        <dbReference type="SAM" id="MobiDB-lite"/>
    </source>
</evidence>
<feature type="region of interest" description="Disordered" evidence="1">
    <location>
        <begin position="29"/>
        <end position="58"/>
    </location>
</feature>
<keyword evidence="3" id="KW-1185">Reference proteome</keyword>
<dbReference type="AlphaFoldDB" id="A0A9P5WX94"/>
<organism evidence="2 3">
    <name type="scientific">Macrolepiota fuliginosa MF-IS2</name>
    <dbReference type="NCBI Taxonomy" id="1400762"/>
    <lineage>
        <taxon>Eukaryota</taxon>
        <taxon>Fungi</taxon>
        <taxon>Dikarya</taxon>
        <taxon>Basidiomycota</taxon>
        <taxon>Agaricomycotina</taxon>
        <taxon>Agaricomycetes</taxon>
        <taxon>Agaricomycetidae</taxon>
        <taxon>Agaricales</taxon>
        <taxon>Agaricineae</taxon>
        <taxon>Agaricaceae</taxon>
        <taxon>Macrolepiota</taxon>
    </lineage>
</organism>
<proteinExistence type="predicted"/>